<gene>
    <name evidence="2" type="ORF">PENFLA_c001G05125</name>
</gene>
<dbReference type="OrthoDB" id="4177236at2759"/>
<dbReference type="SUPFAM" id="SSF56112">
    <property type="entry name" value="Protein kinase-like (PK-like)"/>
    <property type="match status" value="1"/>
</dbReference>
<dbReference type="PANTHER" id="PTHR21310">
    <property type="entry name" value="AMINOGLYCOSIDE PHOSPHOTRANSFERASE-RELATED-RELATED"/>
    <property type="match status" value="1"/>
</dbReference>
<dbReference type="Pfam" id="PF01636">
    <property type="entry name" value="APH"/>
    <property type="match status" value="1"/>
</dbReference>
<dbReference type="InterPro" id="IPR011009">
    <property type="entry name" value="Kinase-like_dom_sf"/>
</dbReference>
<dbReference type="InterPro" id="IPR051678">
    <property type="entry name" value="AGP_Transferase"/>
</dbReference>
<sequence length="320" mass="36105">MTTHRSGPGGHDRSVVSPQLLHSVMWQPVALPFKSGSLPLPALPTPDEIRACPNILSDFVDQLVAINDEIVVKFGRSVYAWEGQALVYLEQPAPDVPAPQLYAMYHDAGDFFLVMQRAPGVRLDSIWSSLTESDKDDIVARIRTAVDTLQQAKSPWPDDFYGSLDGGSCHYHLFWCRKGSGKYLGPFHGEAAFAAGLAENHRAATESGGRPDYKTRFFELALPRLLQGHRPTLTHGDLQPKNSVVAERGRNSRGERSFDVTLVDWGASGWYPDFWEYSNAFCTPPFLNWMDDWCWQLHEILQIWPAELGVMRMMDRDWLN</sequence>
<proteinExistence type="predicted"/>
<reference evidence="3" key="1">
    <citation type="journal article" date="2017" name="Nat. Microbiol.">
        <title>Global analysis of biosynthetic gene clusters reveals vast potential of secondary metabolite production in Penicillium species.</title>
        <authorList>
            <person name="Nielsen J.C."/>
            <person name="Grijseels S."/>
            <person name="Prigent S."/>
            <person name="Ji B."/>
            <person name="Dainat J."/>
            <person name="Nielsen K.F."/>
            <person name="Frisvad J.C."/>
            <person name="Workman M."/>
            <person name="Nielsen J."/>
        </authorList>
    </citation>
    <scope>NUCLEOTIDE SEQUENCE [LARGE SCALE GENOMIC DNA]</scope>
    <source>
        <strain evidence="3">IBT 14082</strain>
    </source>
</reference>
<comment type="caution">
    <text evidence="2">The sequence shown here is derived from an EMBL/GenBank/DDBJ whole genome shotgun (WGS) entry which is preliminary data.</text>
</comment>
<feature type="domain" description="Aminoglycoside phosphotransferase" evidence="1">
    <location>
        <begin position="70"/>
        <end position="272"/>
    </location>
</feature>
<name>A0A1V6U220_9EURO</name>
<keyword evidence="3" id="KW-1185">Reference proteome</keyword>
<dbReference type="PANTHER" id="PTHR21310:SF48">
    <property type="entry name" value="AMINOGLYCOSIDE PHOSPHOTRANSFERASE DOMAIN-CONTAINING PROTEIN"/>
    <property type="match status" value="1"/>
</dbReference>
<evidence type="ECO:0000259" key="1">
    <source>
        <dbReference type="Pfam" id="PF01636"/>
    </source>
</evidence>
<evidence type="ECO:0000313" key="3">
    <source>
        <dbReference type="Proteomes" id="UP000191342"/>
    </source>
</evidence>
<dbReference type="EMBL" id="MLQL01000001">
    <property type="protein sequence ID" value="OQE32582.1"/>
    <property type="molecule type" value="Genomic_DNA"/>
</dbReference>
<evidence type="ECO:0000313" key="2">
    <source>
        <dbReference type="EMBL" id="OQE32582.1"/>
    </source>
</evidence>
<dbReference type="AlphaFoldDB" id="A0A1V6U220"/>
<accession>A0A1V6U220</accession>
<dbReference type="STRING" id="254877.A0A1V6U220"/>
<dbReference type="InterPro" id="IPR002575">
    <property type="entry name" value="Aminoglycoside_PTrfase"/>
</dbReference>
<protein>
    <recommendedName>
        <fullName evidence="1">Aminoglycoside phosphotransferase domain-containing protein</fullName>
    </recommendedName>
</protein>
<dbReference type="Proteomes" id="UP000191342">
    <property type="component" value="Unassembled WGS sequence"/>
</dbReference>
<organism evidence="2 3">
    <name type="scientific">Penicillium flavigenum</name>
    <dbReference type="NCBI Taxonomy" id="254877"/>
    <lineage>
        <taxon>Eukaryota</taxon>
        <taxon>Fungi</taxon>
        <taxon>Dikarya</taxon>
        <taxon>Ascomycota</taxon>
        <taxon>Pezizomycotina</taxon>
        <taxon>Eurotiomycetes</taxon>
        <taxon>Eurotiomycetidae</taxon>
        <taxon>Eurotiales</taxon>
        <taxon>Aspergillaceae</taxon>
        <taxon>Penicillium</taxon>
    </lineage>
</organism>